<comment type="caution">
    <text evidence="1">The sequence shown here is derived from an EMBL/GenBank/DDBJ whole genome shotgun (WGS) entry which is preliminary data.</text>
</comment>
<name>A0ABQ9JFY7_9CUCU</name>
<sequence length="315" mass="35696">MPIPLFLFQRIESLYGVTELACWLIRIIISVIELVLIQSLYTMWKDEELVGKRLRDLNMAILPIPAESMPPLNSQYYQNNGYDHSTEHIDSNLSRYWNINLVYASHLILHVHVKYIKNNITTDDGILPRISMDLHRIYGVALWPNNLGPLSFDGYQFYTSQSEFNASIFMPNFINSDMLTGETEVGEKSSHHFQPWMSQAITETSSEIIPNYRLSPDVKTTPPRLTKCASVDAINEINRDSPCHQTPNSYLNAILTPHEYHSEESLSGIMNGSRKFKVCPYCPSVIGGPSKFTVMNEEGPNEKASLAVGAILNPK</sequence>
<gene>
    <name evidence="1" type="ORF">NQ317_010266</name>
</gene>
<evidence type="ECO:0000313" key="1">
    <source>
        <dbReference type="EMBL" id="KAJ8976312.1"/>
    </source>
</evidence>
<protein>
    <submittedName>
        <fullName evidence="1">Uncharacterized protein</fullName>
    </submittedName>
</protein>
<accession>A0ABQ9JFY7</accession>
<proteinExistence type="predicted"/>
<keyword evidence="2" id="KW-1185">Reference proteome</keyword>
<reference evidence="1" key="1">
    <citation type="journal article" date="2023" name="Insect Mol. Biol.">
        <title>Genome sequencing provides insights into the evolution of gene families encoding plant cell wall-degrading enzymes in longhorned beetles.</title>
        <authorList>
            <person name="Shin N.R."/>
            <person name="Okamura Y."/>
            <person name="Kirsch R."/>
            <person name="Pauchet Y."/>
        </authorList>
    </citation>
    <scope>NUCLEOTIDE SEQUENCE</scope>
    <source>
        <strain evidence="1">MMC_N1</strain>
    </source>
</reference>
<dbReference type="EMBL" id="JAPWTJ010000697">
    <property type="protein sequence ID" value="KAJ8976312.1"/>
    <property type="molecule type" value="Genomic_DNA"/>
</dbReference>
<dbReference type="Proteomes" id="UP001162164">
    <property type="component" value="Unassembled WGS sequence"/>
</dbReference>
<evidence type="ECO:0000313" key="2">
    <source>
        <dbReference type="Proteomes" id="UP001162164"/>
    </source>
</evidence>
<organism evidence="1 2">
    <name type="scientific">Molorchus minor</name>
    <dbReference type="NCBI Taxonomy" id="1323400"/>
    <lineage>
        <taxon>Eukaryota</taxon>
        <taxon>Metazoa</taxon>
        <taxon>Ecdysozoa</taxon>
        <taxon>Arthropoda</taxon>
        <taxon>Hexapoda</taxon>
        <taxon>Insecta</taxon>
        <taxon>Pterygota</taxon>
        <taxon>Neoptera</taxon>
        <taxon>Endopterygota</taxon>
        <taxon>Coleoptera</taxon>
        <taxon>Polyphaga</taxon>
        <taxon>Cucujiformia</taxon>
        <taxon>Chrysomeloidea</taxon>
        <taxon>Cerambycidae</taxon>
        <taxon>Lamiinae</taxon>
        <taxon>Monochamini</taxon>
        <taxon>Molorchus</taxon>
    </lineage>
</organism>